<accession>A0A8X6LQ84</accession>
<dbReference type="EMBL" id="BMAO01027554">
    <property type="protein sequence ID" value="GFR18055.1"/>
    <property type="molecule type" value="Genomic_DNA"/>
</dbReference>
<name>A0A8X6LQ84_TRICU</name>
<dbReference type="AlphaFoldDB" id="A0A8X6LQ84"/>
<organism evidence="1 2">
    <name type="scientific">Trichonephila clavata</name>
    <name type="common">Joro spider</name>
    <name type="synonym">Nephila clavata</name>
    <dbReference type="NCBI Taxonomy" id="2740835"/>
    <lineage>
        <taxon>Eukaryota</taxon>
        <taxon>Metazoa</taxon>
        <taxon>Ecdysozoa</taxon>
        <taxon>Arthropoda</taxon>
        <taxon>Chelicerata</taxon>
        <taxon>Arachnida</taxon>
        <taxon>Araneae</taxon>
        <taxon>Araneomorphae</taxon>
        <taxon>Entelegynae</taxon>
        <taxon>Araneoidea</taxon>
        <taxon>Nephilidae</taxon>
        <taxon>Trichonephila</taxon>
    </lineage>
</organism>
<comment type="caution">
    <text evidence="1">The sequence shown here is derived from an EMBL/GenBank/DDBJ whole genome shotgun (WGS) entry which is preliminary data.</text>
</comment>
<protein>
    <submittedName>
        <fullName evidence="1">Uncharacterized protein</fullName>
    </submittedName>
</protein>
<proteinExistence type="predicted"/>
<evidence type="ECO:0000313" key="1">
    <source>
        <dbReference type="EMBL" id="GFR18055.1"/>
    </source>
</evidence>
<reference evidence="1" key="1">
    <citation type="submission" date="2020-07" db="EMBL/GenBank/DDBJ databases">
        <title>Multicomponent nature underlies the extraordinary mechanical properties of spider dragline silk.</title>
        <authorList>
            <person name="Kono N."/>
            <person name="Nakamura H."/>
            <person name="Mori M."/>
            <person name="Yoshida Y."/>
            <person name="Ohtoshi R."/>
            <person name="Malay A.D."/>
            <person name="Moran D.A.P."/>
            <person name="Tomita M."/>
            <person name="Numata K."/>
            <person name="Arakawa K."/>
        </authorList>
    </citation>
    <scope>NUCLEOTIDE SEQUENCE</scope>
</reference>
<dbReference type="Proteomes" id="UP000887116">
    <property type="component" value="Unassembled WGS sequence"/>
</dbReference>
<gene>
    <name evidence="1" type="ORF">TNCT_155661</name>
</gene>
<sequence>MPLAINQHNGYNLQNLSKGVLSMQTKLSYGAILLHENARTHTGTYDPEIYSKEHDEQYYQRMLEEIGFNNVRYKKELTIICYPLNENCKDDRQKRFYEEVLKNVGYINIRKVEEERYFTFPSDEKCKKALFNVFKDELKVPLEIIEVFKVEFKVPLEILEVFKDEFKVPLEIIEVFKDEAFLIFERTFGRHEGHLRYKTLILAFYGGKPNGNSNPMPT</sequence>
<keyword evidence="2" id="KW-1185">Reference proteome</keyword>
<evidence type="ECO:0000313" key="2">
    <source>
        <dbReference type="Proteomes" id="UP000887116"/>
    </source>
</evidence>